<reference evidence="2 3" key="1">
    <citation type="submission" date="2019-10" db="EMBL/GenBank/DDBJ databases">
        <title>Genomic analysis of Raineyella sp. CBA3103.</title>
        <authorList>
            <person name="Roh S.W."/>
        </authorList>
    </citation>
    <scope>NUCLEOTIDE SEQUENCE [LARGE SCALE GENOMIC DNA]</scope>
    <source>
        <strain evidence="2 3">CBA3103</strain>
    </source>
</reference>
<dbReference type="Proteomes" id="UP000386847">
    <property type="component" value="Chromosome"/>
</dbReference>
<accession>A0A5Q2FBF6</accession>
<dbReference type="AlphaFoldDB" id="A0A5Q2FBF6"/>
<dbReference type="SUPFAM" id="SSF52821">
    <property type="entry name" value="Rhodanese/Cell cycle control phosphatase"/>
    <property type="match status" value="1"/>
</dbReference>
<feature type="domain" description="Rhodanese" evidence="1">
    <location>
        <begin position="48"/>
        <end position="138"/>
    </location>
</feature>
<dbReference type="InterPro" id="IPR050229">
    <property type="entry name" value="GlpE_sulfurtransferase"/>
</dbReference>
<sequence length="139" mass="14116">MTTTVRPKGATLWGLVLTLLLGSLTLVGCSSGGGVTTVTPHDWLTAAAKPGVVVVDVRTPAEYAAGHVQGAVNLDVQAADFTTKMNQLDKTATYAIYCHSGNRSAAATTAMGKAGFSHVYNLKGGIADLQSAGAPIVAS</sequence>
<evidence type="ECO:0000259" key="1">
    <source>
        <dbReference type="PROSITE" id="PS50206"/>
    </source>
</evidence>
<dbReference type="InterPro" id="IPR001763">
    <property type="entry name" value="Rhodanese-like_dom"/>
</dbReference>
<dbReference type="PANTHER" id="PTHR43031:SF1">
    <property type="entry name" value="PYRIDINE NUCLEOTIDE-DISULPHIDE OXIDOREDUCTASE"/>
    <property type="match status" value="1"/>
</dbReference>
<proteinExistence type="predicted"/>
<protein>
    <submittedName>
        <fullName evidence="2">Rhodanese-like domain-containing protein</fullName>
    </submittedName>
</protein>
<name>A0A5Q2FBF6_9ACTN</name>
<dbReference type="InterPro" id="IPR036873">
    <property type="entry name" value="Rhodanese-like_dom_sf"/>
</dbReference>
<dbReference type="PANTHER" id="PTHR43031">
    <property type="entry name" value="FAD-DEPENDENT OXIDOREDUCTASE"/>
    <property type="match status" value="1"/>
</dbReference>
<dbReference type="KEGG" id="rain:Rai3103_04555"/>
<dbReference type="PROSITE" id="PS51257">
    <property type="entry name" value="PROKAR_LIPOPROTEIN"/>
    <property type="match status" value="1"/>
</dbReference>
<gene>
    <name evidence="2" type="ORF">Rai3103_04555</name>
</gene>
<dbReference type="RefSeq" id="WP_153571584.1">
    <property type="nucleotide sequence ID" value="NZ_CP045725.1"/>
</dbReference>
<organism evidence="2 3">
    <name type="scientific">Raineyella fluvialis</name>
    <dbReference type="NCBI Taxonomy" id="2662261"/>
    <lineage>
        <taxon>Bacteria</taxon>
        <taxon>Bacillati</taxon>
        <taxon>Actinomycetota</taxon>
        <taxon>Actinomycetes</taxon>
        <taxon>Propionibacteriales</taxon>
        <taxon>Propionibacteriaceae</taxon>
        <taxon>Raineyella</taxon>
    </lineage>
</organism>
<evidence type="ECO:0000313" key="3">
    <source>
        <dbReference type="Proteomes" id="UP000386847"/>
    </source>
</evidence>
<dbReference type="SMART" id="SM00450">
    <property type="entry name" value="RHOD"/>
    <property type="match status" value="1"/>
</dbReference>
<dbReference type="PROSITE" id="PS50206">
    <property type="entry name" value="RHODANESE_3"/>
    <property type="match status" value="1"/>
</dbReference>
<keyword evidence="3" id="KW-1185">Reference proteome</keyword>
<dbReference type="Gene3D" id="3.40.250.10">
    <property type="entry name" value="Rhodanese-like domain"/>
    <property type="match status" value="1"/>
</dbReference>
<evidence type="ECO:0000313" key="2">
    <source>
        <dbReference type="EMBL" id="QGF23057.1"/>
    </source>
</evidence>
<dbReference type="EMBL" id="CP045725">
    <property type="protein sequence ID" value="QGF23057.1"/>
    <property type="molecule type" value="Genomic_DNA"/>
</dbReference>
<dbReference type="CDD" id="cd00158">
    <property type="entry name" value="RHOD"/>
    <property type="match status" value="1"/>
</dbReference>
<dbReference type="Pfam" id="PF00581">
    <property type="entry name" value="Rhodanese"/>
    <property type="match status" value="1"/>
</dbReference>